<keyword evidence="2" id="KW-1185">Reference proteome</keyword>
<dbReference type="EMBL" id="KN737496">
    <property type="protein sequence ID" value="KIH55357.1"/>
    <property type="molecule type" value="Genomic_DNA"/>
</dbReference>
<dbReference type="PANTHER" id="PTHR43016">
    <property type="entry name" value="PRESEQUENCE PROTEASE"/>
    <property type="match status" value="1"/>
</dbReference>
<dbReference type="OrthoDB" id="5814601at2759"/>
<dbReference type="SUPFAM" id="SSF63411">
    <property type="entry name" value="LuxS/MPP-like metallohydrolase"/>
    <property type="match status" value="1"/>
</dbReference>
<dbReference type="InterPro" id="IPR011249">
    <property type="entry name" value="Metalloenz_LuxS/M16"/>
</dbReference>
<dbReference type="Gene3D" id="3.30.830.10">
    <property type="entry name" value="Metalloenzyme, LuxS/M16 peptidase-like"/>
    <property type="match status" value="1"/>
</dbReference>
<dbReference type="AlphaFoldDB" id="A0A0C2D013"/>
<gene>
    <name evidence="1" type="ORF">ANCDUO_14486</name>
</gene>
<evidence type="ECO:0000313" key="1">
    <source>
        <dbReference type="EMBL" id="KIH55357.1"/>
    </source>
</evidence>
<dbReference type="PANTHER" id="PTHR43016:SF16">
    <property type="entry name" value="METALLOPROTEASE, PUTATIVE (AFU_ORTHOLOGUE AFUA_4G07610)-RELATED"/>
    <property type="match status" value="1"/>
</dbReference>
<protein>
    <submittedName>
        <fullName evidence="1">Uncharacterized protein</fullName>
    </submittedName>
</protein>
<name>A0A0C2D013_9BILA</name>
<sequence length="301" mass="33115">MLVVYSGFEPEVRSALFCRGVNAHFVCNVDLIDNKSFGLQQWSFVEKNFGKAEKFMASARSGESVDTKFAGRQKVLGVGGSESSFICIACMMDCDWMSDALVPTMLLAKYLGLPNGPLWCAIRGSGLAYGAKMYVYLNELTITLQLNNCAHPVQAYEKAKKCVVGKSFYDDKCSLCHVTEFQKQVIEGGVVVESEFEAAKRKLIGQIMEREETVSGAGILSIIGRIRGSPPDYQKQLCERIWNASTEDMILLGGPRVANLFENYALAITVHPSKVPEIKAAFPDIEEATVSSLNFISALFV</sequence>
<proteinExistence type="predicted"/>
<reference evidence="1 2" key="1">
    <citation type="submission" date="2013-12" db="EMBL/GenBank/DDBJ databases">
        <title>Draft genome of the parsitic nematode Ancylostoma duodenale.</title>
        <authorList>
            <person name="Mitreva M."/>
        </authorList>
    </citation>
    <scope>NUCLEOTIDE SEQUENCE [LARGE SCALE GENOMIC DNA]</scope>
    <source>
        <strain evidence="1 2">Zhejiang</strain>
    </source>
</reference>
<organism evidence="1 2">
    <name type="scientific">Ancylostoma duodenale</name>
    <dbReference type="NCBI Taxonomy" id="51022"/>
    <lineage>
        <taxon>Eukaryota</taxon>
        <taxon>Metazoa</taxon>
        <taxon>Ecdysozoa</taxon>
        <taxon>Nematoda</taxon>
        <taxon>Chromadorea</taxon>
        <taxon>Rhabditida</taxon>
        <taxon>Rhabditina</taxon>
        <taxon>Rhabditomorpha</taxon>
        <taxon>Strongyloidea</taxon>
        <taxon>Ancylostomatidae</taxon>
        <taxon>Ancylostomatinae</taxon>
        <taxon>Ancylostoma</taxon>
    </lineage>
</organism>
<dbReference type="Proteomes" id="UP000054047">
    <property type="component" value="Unassembled WGS sequence"/>
</dbReference>
<dbReference type="GO" id="GO:0046872">
    <property type="term" value="F:metal ion binding"/>
    <property type="evidence" value="ECO:0007669"/>
    <property type="project" value="InterPro"/>
</dbReference>
<evidence type="ECO:0000313" key="2">
    <source>
        <dbReference type="Proteomes" id="UP000054047"/>
    </source>
</evidence>
<accession>A0A0C2D013</accession>